<gene>
    <name evidence="1" type="ORF">AM506_07110</name>
</gene>
<dbReference type="PATRIC" id="fig|218284.4.peg.2923"/>
<evidence type="ECO:0000313" key="1">
    <source>
        <dbReference type="EMBL" id="KPL60367.1"/>
    </source>
</evidence>
<name>A0A0P6WGI2_9BACI</name>
<dbReference type="EMBL" id="LIXZ01000004">
    <property type="protein sequence ID" value="KPL60367.1"/>
    <property type="molecule type" value="Genomic_DNA"/>
</dbReference>
<dbReference type="AlphaFoldDB" id="A0A0P6WGI2"/>
<proteinExistence type="predicted"/>
<evidence type="ECO:0000313" key="2">
    <source>
        <dbReference type="Proteomes" id="UP000050398"/>
    </source>
</evidence>
<protein>
    <submittedName>
        <fullName evidence="1">Uncharacterized protein</fullName>
    </submittedName>
</protein>
<reference evidence="1 2" key="1">
    <citation type="submission" date="2015-08" db="EMBL/GenBank/DDBJ databases">
        <title>Draft Genome Sequence of Bacillus vietnamensis UCD-SED5.</title>
        <authorList>
            <person name="Lee R.D."/>
            <person name="Jospin G."/>
            <person name="Lang J.M."/>
            <person name="Coil D.A."/>
            <person name="Eisen J.A."/>
        </authorList>
    </citation>
    <scope>NUCLEOTIDE SEQUENCE [LARGE SCALE GENOMIC DNA]</scope>
    <source>
        <strain evidence="1 2">UCD-SED5</strain>
    </source>
</reference>
<organism evidence="1 2">
    <name type="scientific">Rossellomorea vietnamensis</name>
    <dbReference type="NCBI Taxonomy" id="218284"/>
    <lineage>
        <taxon>Bacteria</taxon>
        <taxon>Bacillati</taxon>
        <taxon>Bacillota</taxon>
        <taxon>Bacilli</taxon>
        <taxon>Bacillales</taxon>
        <taxon>Bacillaceae</taxon>
        <taxon>Rossellomorea</taxon>
    </lineage>
</organism>
<accession>A0A0P6WGI2</accession>
<comment type="caution">
    <text evidence="1">The sequence shown here is derived from an EMBL/GenBank/DDBJ whole genome shotgun (WGS) entry which is preliminary data.</text>
</comment>
<sequence length="85" mass="9489">MGVKILGRGCVGAERAAFALGFIQLRRLEARGPKLNRPGRQRAPSQPIHLMLVASERSACALDIKRDRQRSSVPETTCYKLKMVR</sequence>
<dbReference type="Proteomes" id="UP000050398">
    <property type="component" value="Unassembled WGS sequence"/>
</dbReference>